<proteinExistence type="predicted"/>
<evidence type="ECO:0000313" key="1">
    <source>
        <dbReference type="EMBL" id="CAB4242044.1"/>
    </source>
</evidence>
<reference evidence="2" key="1">
    <citation type="submission" date="2020-05" db="EMBL/GenBank/DDBJ databases">
        <authorList>
            <person name="Chiriac C."/>
            <person name="Salcher M."/>
            <person name="Ghai R."/>
            <person name="Kavagutti S V."/>
        </authorList>
    </citation>
    <scope>NUCLEOTIDE SEQUENCE</scope>
</reference>
<organism evidence="2">
    <name type="scientific">uncultured Caudovirales phage</name>
    <dbReference type="NCBI Taxonomy" id="2100421"/>
    <lineage>
        <taxon>Viruses</taxon>
        <taxon>Duplodnaviria</taxon>
        <taxon>Heunggongvirae</taxon>
        <taxon>Uroviricota</taxon>
        <taxon>Caudoviricetes</taxon>
        <taxon>Peduoviridae</taxon>
        <taxon>Maltschvirus</taxon>
        <taxon>Maltschvirus maltsch</taxon>
    </lineage>
</organism>
<sequence length="841" mass="85986">MTVTGTPVVNISYAGATACIVSPGTLVESQAISFNFTTGAYSLTFPNSNNNTAKNVNFTGFTGTWAARASTTNIFYGNLTLSSGMAYTGGTGALSFNATSGTQILTTNAVTIDSPLTVNGAGGTLQLADAFNGGATRTCTLTAGTLNLNNQTLTTGLFSSSNANARTLAFGSTGSIRLNAAGGTLWTTATTTNFAYTGTSNVTIDNLGAVATTLTPGSLTEAQALNFNIISGSYTLTITNTASFKNLNFVASGPTGFAGTIATHTADITIYGNLTLSSGMTLAAATVGFIFRATSGTQILTSNGKTFDNAMAQNGVGGTLQLADAFAMGSARTFNFINGTFDGNSKTMTGATALSASGSGITAFKNMNTSIVFNHTASTMTMVGDNTTGKVSTISGSIDLNGYTWTATGFGTNVGTKSLTFNGGTLLLTGPYAPTFDNFNPTGFTTVAGTGTGYIRMNAAAAKTFFGNGSTFNCILSNDGAGALTIQNSNTFLGITNGVSPTAFIFTAGTTQTVGSWTVSGTSTSARVTITSTTAGTAANLVKTGGGTVSSNYLSLKDSAATPSLLTWYAGPLTNSVNVSGNSGWIFLAPPGGAYTITALNGTYTLNGQSVGLYRNRTLTSSNGSYNQTGQSATLTRDRSLTSAYGAYALSGQSISITRDRSLTSSYGAYSLTGQAANLVRGRNLIGAYGSYSLTGQDAVLVYASGTSYNITASAGSYTLNGQSASIYRNRSLTGNYGAYAVTGQTADIYRSRKLGADFGSYALIGSDATVVFGRVLLGSAGDYAVAGQDATILKTSLLLLDSGLYSLTGQAVNIAYSGEPIVESVQYLIEIRSFTERRRI</sequence>
<dbReference type="EMBL" id="LR798212">
    <property type="protein sequence ID" value="CAB5187246.1"/>
    <property type="molecule type" value="Genomic_DNA"/>
</dbReference>
<dbReference type="EMBL" id="LR797828">
    <property type="protein sequence ID" value="CAB4242044.1"/>
    <property type="molecule type" value="Genomic_DNA"/>
</dbReference>
<name>A0A6J7WAX7_9CAUD</name>
<gene>
    <name evidence="2" type="ORF">UFOVP165_21</name>
    <name evidence="1" type="ORF">UFOVP72_8</name>
</gene>
<accession>A0A6J7WAX7</accession>
<protein>
    <submittedName>
        <fullName evidence="2">Uncharacterized protein</fullName>
    </submittedName>
</protein>
<evidence type="ECO:0000313" key="2">
    <source>
        <dbReference type="EMBL" id="CAB5187246.1"/>
    </source>
</evidence>